<sequence length="59" mass="6288">MPVRGEGGVVRHRAFQTELAEPAIGEVEVNLFQSPRTRSFADGSLFSDSAAAALPSNRS</sequence>
<accession>A0ABU0DNI2</accession>
<protein>
    <submittedName>
        <fullName evidence="1">Uncharacterized protein</fullName>
    </submittedName>
</protein>
<proteinExistence type="predicted"/>
<evidence type="ECO:0000313" key="1">
    <source>
        <dbReference type="EMBL" id="MDQ0350017.1"/>
    </source>
</evidence>
<reference evidence="1 2" key="1">
    <citation type="submission" date="2023-07" db="EMBL/GenBank/DDBJ databases">
        <title>Genomic Encyclopedia of Type Strains, Phase IV (KMG-IV): sequencing the most valuable type-strain genomes for metagenomic binning, comparative biology and taxonomic classification.</title>
        <authorList>
            <person name="Goeker M."/>
        </authorList>
    </citation>
    <scope>NUCLEOTIDE SEQUENCE [LARGE SCALE GENOMIC DNA]</scope>
    <source>
        <strain evidence="1 2">DSM 1277</strain>
    </source>
</reference>
<gene>
    <name evidence="1" type="ORF">J2S76_004473</name>
</gene>
<dbReference type="Proteomes" id="UP001238467">
    <property type="component" value="Unassembled WGS sequence"/>
</dbReference>
<evidence type="ECO:0000313" key="2">
    <source>
        <dbReference type="Proteomes" id="UP001238467"/>
    </source>
</evidence>
<name>A0ABU0DNI2_9HYPH</name>
<organism evidence="1 2">
    <name type="scientific">Ancylobacter vacuolatus</name>
    <dbReference type="NCBI Taxonomy" id="223389"/>
    <lineage>
        <taxon>Bacteria</taxon>
        <taxon>Pseudomonadati</taxon>
        <taxon>Pseudomonadota</taxon>
        <taxon>Alphaproteobacteria</taxon>
        <taxon>Hyphomicrobiales</taxon>
        <taxon>Xanthobacteraceae</taxon>
        <taxon>Ancylobacter</taxon>
    </lineage>
</organism>
<dbReference type="EMBL" id="JAUSUH010000014">
    <property type="protein sequence ID" value="MDQ0350017.1"/>
    <property type="molecule type" value="Genomic_DNA"/>
</dbReference>
<keyword evidence="2" id="KW-1185">Reference proteome</keyword>
<comment type="caution">
    <text evidence="1">The sequence shown here is derived from an EMBL/GenBank/DDBJ whole genome shotgun (WGS) entry which is preliminary data.</text>
</comment>